<dbReference type="AlphaFoldDB" id="W4HJK5"/>
<sequence length="59" mass="6091">MKTLLKNTFSRLKRDERGVTLVEYGVAVAFAVAVGAAGLTVLETDFNAAMGAAGTAMAN</sequence>
<name>W4HJK5_9RHOB</name>
<dbReference type="STRING" id="1379903.ATO8_11314"/>
<evidence type="ECO:0000313" key="3">
    <source>
        <dbReference type="Proteomes" id="UP000019063"/>
    </source>
</evidence>
<evidence type="ECO:0000313" key="2">
    <source>
        <dbReference type="EMBL" id="ETW12603.1"/>
    </source>
</evidence>
<evidence type="ECO:0000256" key="1">
    <source>
        <dbReference type="SAM" id="Phobius"/>
    </source>
</evidence>
<dbReference type="RefSeq" id="WP_043844622.1">
    <property type="nucleotide sequence ID" value="NZ_AQQW01000006.1"/>
</dbReference>
<protein>
    <recommendedName>
        <fullName evidence="4">Flp/Fap pilin component</fullName>
    </recommendedName>
</protein>
<dbReference type="Proteomes" id="UP000019063">
    <property type="component" value="Unassembled WGS sequence"/>
</dbReference>
<accession>W4HJK5</accession>
<feature type="transmembrane region" description="Helical" evidence="1">
    <location>
        <begin position="21"/>
        <end position="42"/>
    </location>
</feature>
<reference evidence="2 3" key="1">
    <citation type="journal article" date="2014" name="Antonie Van Leeuwenhoek">
        <title>Roseivivax atlanticus sp. nov., isolated from surface seawater of the Atlantic Ocean.</title>
        <authorList>
            <person name="Li G."/>
            <person name="Lai Q."/>
            <person name="Liu X."/>
            <person name="Sun F."/>
            <person name="Shao Z."/>
        </authorList>
    </citation>
    <scope>NUCLEOTIDE SEQUENCE [LARGE SCALE GENOMIC DNA]</scope>
    <source>
        <strain evidence="2 3">22II-s10s</strain>
    </source>
</reference>
<dbReference type="EMBL" id="AQQW01000006">
    <property type="protein sequence ID" value="ETW12603.1"/>
    <property type="molecule type" value="Genomic_DNA"/>
</dbReference>
<comment type="caution">
    <text evidence="2">The sequence shown here is derived from an EMBL/GenBank/DDBJ whole genome shotgun (WGS) entry which is preliminary data.</text>
</comment>
<keyword evidence="1" id="KW-0472">Membrane</keyword>
<keyword evidence="1" id="KW-0812">Transmembrane</keyword>
<organism evidence="2 3">
    <name type="scientific">Roseivivax marinus</name>
    <dbReference type="NCBI Taxonomy" id="1379903"/>
    <lineage>
        <taxon>Bacteria</taxon>
        <taxon>Pseudomonadati</taxon>
        <taxon>Pseudomonadota</taxon>
        <taxon>Alphaproteobacteria</taxon>
        <taxon>Rhodobacterales</taxon>
        <taxon>Roseobacteraceae</taxon>
        <taxon>Roseivivax</taxon>
    </lineage>
</organism>
<keyword evidence="3" id="KW-1185">Reference proteome</keyword>
<keyword evidence="1" id="KW-1133">Transmembrane helix</keyword>
<proteinExistence type="predicted"/>
<evidence type="ECO:0008006" key="4">
    <source>
        <dbReference type="Google" id="ProtNLM"/>
    </source>
</evidence>
<gene>
    <name evidence="2" type="ORF">ATO8_11314</name>
</gene>